<dbReference type="InterPro" id="IPR027806">
    <property type="entry name" value="HARBI1_dom"/>
</dbReference>
<dbReference type="Pfam" id="PF13359">
    <property type="entry name" value="DDE_Tnp_4"/>
    <property type="match status" value="1"/>
</dbReference>
<name>A0AA47N6R7_MERPO</name>
<dbReference type="PRINTS" id="PR02086">
    <property type="entry name" value="PUTNUCHARBI1"/>
</dbReference>
<evidence type="ECO:0000256" key="5">
    <source>
        <dbReference type="ARBA" id="ARBA00015519"/>
    </source>
</evidence>
<comment type="cofactor">
    <cofactor evidence="1">
        <name>a divalent metal cation</name>
        <dbReference type="ChEBI" id="CHEBI:60240"/>
    </cofactor>
</comment>
<dbReference type="GO" id="GO:0046872">
    <property type="term" value="F:metal ion binding"/>
    <property type="evidence" value="ECO:0007669"/>
    <property type="project" value="UniProtKB-KW"/>
</dbReference>
<organism evidence="15 16">
    <name type="scientific">Merluccius polli</name>
    <name type="common">Benguela hake</name>
    <name type="synonym">Merluccius cadenati</name>
    <dbReference type="NCBI Taxonomy" id="89951"/>
    <lineage>
        <taxon>Eukaryota</taxon>
        <taxon>Metazoa</taxon>
        <taxon>Chordata</taxon>
        <taxon>Craniata</taxon>
        <taxon>Vertebrata</taxon>
        <taxon>Euteleostomi</taxon>
        <taxon>Actinopterygii</taxon>
        <taxon>Neopterygii</taxon>
        <taxon>Teleostei</taxon>
        <taxon>Neoteleostei</taxon>
        <taxon>Acanthomorphata</taxon>
        <taxon>Zeiogadaria</taxon>
        <taxon>Gadariae</taxon>
        <taxon>Gadiformes</taxon>
        <taxon>Gadoidei</taxon>
        <taxon>Merlucciidae</taxon>
        <taxon>Merluccius</taxon>
    </lineage>
</organism>
<keyword evidence="6" id="KW-0963">Cytoplasm</keyword>
<evidence type="ECO:0000256" key="13">
    <source>
        <dbReference type="SAM" id="SignalP"/>
    </source>
</evidence>
<evidence type="ECO:0000313" key="15">
    <source>
        <dbReference type="EMBL" id="KAK0152715.1"/>
    </source>
</evidence>
<keyword evidence="7" id="KW-0540">Nuclease</keyword>
<keyword evidence="9" id="KW-0378">Hydrolase</keyword>
<keyword evidence="13" id="KW-0732">Signal</keyword>
<dbReference type="InterPro" id="IPR026103">
    <property type="entry name" value="HARBI1_animal"/>
</dbReference>
<dbReference type="GO" id="GO:0005634">
    <property type="term" value="C:nucleus"/>
    <property type="evidence" value="ECO:0007669"/>
    <property type="project" value="UniProtKB-SubCell"/>
</dbReference>
<accession>A0AA47N6R7</accession>
<dbReference type="Proteomes" id="UP001174136">
    <property type="component" value="Unassembled WGS sequence"/>
</dbReference>
<evidence type="ECO:0000313" key="16">
    <source>
        <dbReference type="Proteomes" id="UP001174136"/>
    </source>
</evidence>
<comment type="function">
    <text evidence="12">Transposase-derived protein that may have nuclease activity. Does not have transposase activity.</text>
</comment>
<dbReference type="PANTHER" id="PTHR22930">
    <property type="match status" value="1"/>
</dbReference>
<dbReference type="AlphaFoldDB" id="A0AA47N6R7"/>
<gene>
    <name evidence="15" type="primary">HARBI1_69</name>
    <name evidence="15" type="ORF">N1851_005758</name>
</gene>
<evidence type="ECO:0000256" key="3">
    <source>
        <dbReference type="ARBA" id="ARBA00004496"/>
    </source>
</evidence>
<dbReference type="GO" id="GO:0005737">
    <property type="term" value="C:cytoplasm"/>
    <property type="evidence" value="ECO:0007669"/>
    <property type="project" value="UniProtKB-SubCell"/>
</dbReference>
<comment type="caution">
    <text evidence="15">The sequence shown here is derived from an EMBL/GenBank/DDBJ whole genome shotgun (WGS) entry which is preliminary data.</text>
</comment>
<evidence type="ECO:0000256" key="11">
    <source>
        <dbReference type="ARBA" id="ARBA00030126"/>
    </source>
</evidence>
<evidence type="ECO:0000256" key="8">
    <source>
        <dbReference type="ARBA" id="ARBA00022723"/>
    </source>
</evidence>
<comment type="subcellular location">
    <subcellularLocation>
        <location evidence="3">Cytoplasm</location>
    </subcellularLocation>
    <subcellularLocation>
        <location evidence="2">Nucleus</location>
    </subcellularLocation>
</comment>
<comment type="similarity">
    <text evidence="4">Belongs to the HARBI1 family.</text>
</comment>
<dbReference type="EMBL" id="JAOPHQ010000913">
    <property type="protein sequence ID" value="KAK0152715.1"/>
    <property type="molecule type" value="Genomic_DNA"/>
</dbReference>
<evidence type="ECO:0000259" key="14">
    <source>
        <dbReference type="Pfam" id="PF13359"/>
    </source>
</evidence>
<evidence type="ECO:0000256" key="10">
    <source>
        <dbReference type="ARBA" id="ARBA00023242"/>
    </source>
</evidence>
<dbReference type="GO" id="GO:0004518">
    <property type="term" value="F:nuclease activity"/>
    <property type="evidence" value="ECO:0007669"/>
    <property type="project" value="UniProtKB-KW"/>
</dbReference>
<keyword evidence="8" id="KW-0479">Metal-binding</keyword>
<dbReference type="PANTHER" id="PTHR22930:SF267">
    <property type="entry name" value="NUCLEASE HARBI1-RELATED"/>
    <property type="match status" value="1"/>
</dbReference>
<dbReference type="InterPro" id="IPR045249">
    <property type="entry name" value="HARBI1-like"/>
</dbReference>
<evidence type="ECO:0000256" key="12">
    <source>
        <dbReference type="ARBA" id="ARBA00045850"/>
    </source>
</evidence>
<evidence type="ECO:0000256" key="6">
    <source>
        <dbReference type="ARBA" id="ARBA00022490"/>
    </source>
</evidence>
<sequence length="355" mass="40022">MRNVMKKIVLTMAALALLEDLANGAIRRKRLFRERDDLLANDDNWLISRFRFPRQVLLELCAELRPALERNTARSQGLSVPTQVLTTLGFLATGAFQRELADRSGVCQSTLSRAMPAVWDGIIRMSSRYIKFPYNAVEQADIKAQFAARAGFPNVIGAIDCTHIAIKAPSQNEFVYVNRKHFHSINVQIICDAQMQLINIVARWPGSTHDSFVMTNSMVGNRLEAGAVRDGWLLGDRGYPLRTWLMTPLADPNTDQERRYNDLHSHTRAVVERAIGLLKGRWRCLDRSGGVLLYRPEKVCHIVMACGVLHNVAHRHGIPLPEQHIPPLEEPDAGPVNFNPPREAIRARQNVISNM</sequence>
<evidence type="ECO:0000256" key="1">
    <source>
        <dbReference type="ARBA" id="ARBA00001968"/>
    </source>
</evidence>
<protein>
    <recommendedName>
        <fullName evidence="5">Putative nuclease HARBI1</fullName>
    </recommendedName>
    <alternativeName>
        <fullName evidence="11">Harbinger transposase-derived nuclease</fullName>
    </alternativeName>
</protein>
<evidence type="ECO:0000256" key="2">
    <source>
        <dbReference type="ARBA" id="ARBA00004123"/>
    </source>
</evidence>
<evidence type="ECO:0000256" key="4">
    <source>
        <dbReference type="ARBA" id="ARBA00006958"/>
    </source>
</evidence>
<dbReference type="GO" id="GO:0016787">
    <property type="term" value="F:hydrolase activity"/>
    <property type="evidence" value="ECO:0007669"/>
    <property type="project" value="UniProtKB-KW"/>
</dbReference>
<keyword evidence="16" id="KW-1185">Reference proteome</keyword>
<evidence type="ECO:0000256" key="9">
    <source>
        <dbReference type="ARBA" id="ARBA00022801"/>
    </source>
</evidence>
<evidence type="ECO:0000256" key="7">
    <source>
        <dbReference type="ARBA" id="ARBA00022722"/>
    </source>
</evidence>
<proteinExistence type="inferred from homology"/>
<feature type="chain" id="PRO_5041253134" description="Putative nuclease HARBI1" evidence="13">
    <location>
        <begin position="25"/>
        <end position="355"/>
    </location>
</feature>
<feature type="signal peptide" evidence="13">
    <location>
        <begin position="1"/>
        <end position="24"/>
    </location>
</feature>
<keyword evidence="10" id="KW-0539">Nucleus</keyword>
<feature type="domain" description="DDE Tnp4" evidence="14">
    <location>
        <begin position="159"/>
        <end position="311"/>
    </location>
</feature>
<reference evidence="15" key="1">
    <citation type="journal article" date="2023" name="Front. Mar. Sci.">
        <title>A new Merluccius polli reference genome to investigate the effects of global change in West African waters.</title>
        <authorList>
            <person name="Mateo J.L."/>
            <person name="Blanco-Fernandez C."/>
            <person name="Garcia-Vazquez E."/>
            <person name="Machado-Schiaffino G."/>
        </authorList>
    </citation>
    <scope>NUCLEOTIDE SEQUENCE</scope>
    <source>
        <strain evidence="15">C29</strain>
        <tissue evidence="15">Fin</tissue>
    </source>
</reference>